<evidence type="ECO:0000256" key="3">
    <source>
        <dbReference type="ARBA" id="ARBA00022475"/>
    </source>
</evidence>
<gene>
    <name evidence="10" type="ORF">B4109_0214</name>
    <name evidence="11" type="ORF">B4114_0207</name>
    <name evidence="12" type="ORF">D9548_08170</name>
    <name evidence="9" type="ORF">GS8_3398</name>
</gene>
<keyword evidence="5 7" id="KW-1133">Transmembrane helix</keyword>
<dbReference type="AlphaFoldDB" id="A0A0K9HVN0"/>
<feature type="transmembrane region" description="Helical" evidence="7">
    <location>
        <begin position="165"/>
        <end position="187"/>
    </location>
</feature>
<evidence type="ECO:0000313" key="14">
    <source>
        <dbReference type="Proteomes" id="UP000075517"/>
    </source>
</evidence>
<dbReference type="InterPro" id="IPR032816">
    <property type="entry name" value="VTT_dom"/>
</dbReference>
<comment type="similarity">
    <text evidence="2">Belongs to the DedA family.</text>
</comment>
<dbReference type="EMBL" id="LQYY01000141">
    <property type="protein sequence ID" value="KYD31606.1"/>
    <property type="molecule type" value="Genomic_DNA"/>
</dbReference>
<dbReference type="InterPro" id="IPR051311">
    <property type="entry name" value="DedA_domain"/>
</dbReference>
<dbReference type="GO" id="GO:0005886">
    <property type="term" value="C:plasma membrane"/>
    <property type="evidence" value="ECO:0007669"/>
    <property type="project" value="UniProtKB-SubCell"/>
</dbReference>
<evidence type="ECO:0000256" key="4">
    <source>
        <dbReference type="ARBA" id="ARBA00022692"/>
    </source>
</evidence>
<dbReference type="Proteomes" id="UP000075424">
    <property type="component" value="Unassembled WGS sequence"/>
</dbReference>
<comment type="subcellular location">
    <subcellularLocation>
        <location evidence="1">Cell membrane</location>
        <topology evidence="1">Multi-pass membrane protein</topology>
    </subcellularLocation>
</comment>
<dbReference type="Pfam" id="PF09335">
    <property type="entry name" value="VTT_dom"/>
    <property type="match status" value="1"/>
</dbReference>
<dbReference type="EMBL" id="RCTJ01000023">
    <property type="protein sequence ID" value="RLQ13995.1"/>
    <property type="molecule type" value="Genomic_DNA"/>
</dbReference>
<evidence type="ECO:0000313" key="13">
    <source>
        <dbReference type="Proteomes" id="UP000075424"/>
    </source>
</evidence>
<dbReference type="EMBL" id="LQYV01000127">
    <property type="protein sequence ID" value="KYD22199.1"/>
    <property type="molecule type" value="Genomic_DNA"/>
</dbReference>
<protein>
    <submittedName>
        <fullName evidence="9">Alkaline phosphatase like protein</fullName>
    </submittedName>
    <submittedName>
        <fullName evidence="12">DedA family protein</fullName>
    </submittedName>
</protein>
<keyword evidence="6 7" id="KW-0472">Membrane</keyword>
<evidence type="ECO:0000256" key="7">
    <source>
        <dbReference type="SAM" id="Phobius"/>
    </source>
</evidence>
<evidence type="ECO:0000313" key="12">
    <source>
        <dbReference type="EMBL" id="RLQ13995.1"/>
    </source>
</evidence>
<name>A0A0K9HVN0_GEOSE</name>
<proteinExistence type="inferred from homology"/>
<evidence type="ECO:0000313" key="15">
    <source>
        <dbReference type="Proteomes" id="UP000266922"/>
    </source>
</evidence>
<feature type="domain" description="VTT" evidence="8">
    <location>
        <begin position="32"/>
        <end position="156"/>
    </location>
</feature>
<dbReference type="PATRIC" id="fig|1422.14.peg.761"/>
<evidence type="ECO:0000256" key="1">
    <source>
        <dbReference type="ARBA" id="ARBA00004651"/>
    </source>
</evidence>
<reference evidence="13 14" key="1">
    <citation type="submission" date="2016-01" db="EMBL/GenBank/DDBJ databases">
        <title>Draft Genome Sequences of Seven Thermophilic Sporeformers Isolated from Foods.</title>
        <authorList>
            <person name="Berendsen E.M."/>
            <person name="Wells-Bennik M.H."/>
            <person name="Krawcyk A.O."/>
            <person name="De Jong A."/>
            <person name="Holsappel S."/>
            <person name="Eijlander R.T."/>
            <person name="Kuipers O.P."/>
        </authorList>
    </citation>
    <scope>NUCLEOTIDE SEQUENCE [LARGE SCALE GENOMIC DNA]</scope>
    <source>
        <strain evidence="10 13">B4109</strain>
        <strain evidence="11 14">B4114</strain>
    </source>
</reference>
<evidence type="ECO:0000313" key="16">
    <source>
        <dbReference type="Proteomes" id="UP000773850"/>
    </source>
</evidence>
<reference evidence="9 16" key="2">
    <citation type="submission" date="2016-03" db="EMBL/GenBank/DDBJ databases">
        <title>Spore heat resistance.</title>
        <authorList>
            <person name="Boekhorst J."/>
            <person name="Berendsen E.M."/>
            <person name="Wells-Bennik M.H."/>
            <person name="Kuipers O.P."/>
        </authorList>
    </citation>
    <scope>NUCLEOTIDE SEQUENCE [LARGE SCALE GENOMIC DNA]</scope>
    <source>
        <strain evidence="9 16">GS8</strain>
    </source>
</reference>
<organism evidence="10 13">
    <name type="scientific">Geobacillus stearothermophilus</name>
    <name type="common">Bacillus stearothermophilus</name>
    <dbReference type="NCBI Taxonomy" id="1422"/>
    <lineage>
        <taxon>Bacteria</taxon>
        <taxon>Bacillati</taxon>
        <taxon>Bacillota</taxon>
        <taxon>Bacilli</taxon>
        <taxon>Bacillales</taxon>
        <taxon>Anoxybacillaceae</taxon>
        <taxon>Geobacillus</taxon>
    </lineage>
</organism>
<feature type="transmembrane region" description="Helical" evidence="7">
    <location>
        <begin position="137"/>
        <end position="159"/>
    </location>
</feature>
<dbReference type="Proteomes" id="UP000773850">
    <property type="component" value="Unassembled WGS sequence"/>
</dbReference>
<accession>A0A0K9HVN0</accession>
<dbReference type="EMBL" id="LUCS01000042">
    <property type="protein sequence ID" value="KAF6509346.1"/>
    <property type="molecule type" value="Genomic_DNA"/>
</dbReference>
<evidence type="ECO:0000259" key="8">
    <source>
        <dbReference type="Pfam" id="PF09335"/>
    </source>
</evidence>
<dbReference type="RefSeq" id="WP_049624466.1">
    <property type="nucleotide sequence ID" value="NZ_JARMRZ010000023.1"/>
</dbReference>
<evidence type="ECO:0000256" key="2">
    <source>
        <dbReference type="ARBA" id="ARBA00010792"/>
    </source>
</evidence>
<evidence type="ECO:0000313" key="9">
    <source>
        <dbReference type="EMBL" id="KAF6509346.1"/>
    </source>
</evidence>
<evidence type="ECO:0000313" key="10">
    <source>
        <dbReference type="EMBL" id="KYD22199.1"/>
    </source>
</evidence>
<feature type="transmembrane region" description="Helical" evidence="7">
    <location>
        <begin position="12"/>
        <end position="31"/>
    </location>
</feature>
<keyword evidence="16" id="KW-1185">Reference proteome</keyword>
<keyword evidence="4 7" id="KW-0812">Transmembrane</keyword>
<evidence type="ECO:0000256" key="5">
    <source>
        <dbReference type="ARBA" id="ARBA00022989"/>
    </source>
</evidence>
<comment type="caution">
    <text evidence="10">The sequence shown here is derived from an EMBL/GenBank/DDBJ whole genome shotgun (WGS) entry which is preliminary data.</text>
</comment>
<evidence type="ECO:0000313" key="11">
    <source>
        <dbReference type="EMBL" id="KYD31606.1"/>
    </source>
</evidence>
<dbReference type="Proteomes" id="UP000075517">
    <property type="component" value="Unassembled WGS sequence"/>
</dbReference>
<dbReference type="PANTHER" id="PTHR42709">
    <property type="entry name" value="ALKALINE PHOSPHATASE LIKE PROTEIN"/>
    <property type="match status" value="1"/>
</dbReference>
<dbReference type="Proteomes" id="UP000266922">
    <property type="component" value="Unassembled WGS sequence"/>
</dbReference>
<dbReference type="GeneID" id="89613082"/>
<reference evidence="12 15" key="3">
    <citation type="submission" date="2018-10" db="EMBL/GenBank/DDBJ databases">
        <title>Geobacillus stearothermophilus in processing lines of powdered infant formula.</title>
        <authorList>
            <person name="Rhee M.S."/>
            <person name="Choi I.-G."/>
            <person name="Cho T.J."/>
            <person name="Park B."/>
        </authorList>
    </citation>
    <scope>NUCLEOTIDE SEQUENCE [LARGE SCALE GENOMIC DNA]</scope>
    <source>
        <strain evidence="12 15">FHS-PPGT130</strain>
    </source>
</reference>
<evidence type="ECO:0000256" key="6">
    <source>
        <dbReference type="ARBA" id="ARBA00023136"/>
    </source>
</evidence>
<dbReference type="PANTHER" id="PTHR42709:SF6">
    <property type="entry name" value="UNDECAPRENYL PHOSPHATE TRANSPORTER A"/>
    <property type="match status" value="1"/>
</dbReference>
<feature type="transmembrane region" description="Helical" evidence="7">
    <location>
        <begin position="51"/>
        <end position="73"/>
    </location>
</feature>
<sequence>METGVWLPYVQSYGYVTLFLFLFCGIVGIPAPEESLLFFVGLIVAKEQLLLWPSLASCWGGAMTGMVAAYGAGRWWGAPFMKKYGKYVGITDERWGRAQLWFRRYGKWGILFSCYAPGVRQIFPYMAGVSRFPFRPFLLLAALGTAGWVAPMMFVGLLLGRHVHIPLVSFPLVGLALFLLFLLAAWIGQRRRKNLSKAKGCDR</sequence>
<keyword evidence="3" id="KW-1003">Cell membrane</keyword>